<gene>
    <name evidence="1" type="ORF">MCEL_42670</name>
</gene>
<keyword evidence="2" id="KW-1185">Reference proteome</keyword>
<reference evidence="1 2" key="1">
    <citation type="journal article" date="2019" name="Emerg. Microbes Infect.">
        <title>Comprehensive subspecies identification of 175 nontuberculous mycobacteria species based on 7547 genomic profiles.</title>
        <authorList>
            <person name="Matsumoto Y."/>
            <person name="Kinjo T."/>
            <person name="Motooka D."/>
            <person name="Nabeya D."/>
            <person name="Jung N."/>
            <person name="Uechi K."/>
            <person name="Horii T."/>
            <person name="Iida T."/>
            <person name="Fujita J."/>
            <person name="Nakamura S."/>
        </authorList>
    </citation>
    <scope>NUCLEOTIDE SEQUENCE [LARGE SCALE GENOMIC DNA]</scope>
    <source>
        <strain evidence="1 2">JCM 18439</strain>
    </source>
</reference>
<dbReference type="EMBL" id="AP022591">
    <property type="protein sequence ID" value="BBY45972.1"/>
    <property type="molecule type" value="Genomic_DNA"/>
</dbReference>
<organism evidence="1 2">
    <name type="scientific">Mycolicibacterium celeriflavum</name>
    <name type="common">Mycobacterium celeriflavum</name>
    <dbReference type="NCBI Taxonomy" id="1249101"/>
    <lineage>
        <taxon>Bacteria</taxon>
        <taxon>Bacillati</taxon>
        <taxon>Actinomycetota</taxon>
        <taxon>Actinomycetes</taxon>
        <taxon>Mycobacteriales</taxon>
        <taxon>Mycobacteriaceae</taxon>
        <taxon>Mycolicibacterium</taxon>
    </lineage>
</organism>
<proteinExistence type="predicted"/>
<dbReference type="KEGG" id="mcee:MCEL_42670"/>
<dbReference type="STRING" id="1249101.BST21_16190"/>
<sequence length="274" mass="29383">MDDVFVGSAALASGTLTRGQLRWNYRAMFPDVYISKAASPQLAQRTVGAYLWSKRQSVIAGIAAAALHGARVDDQLMDVELIWRSGRSPQGITVRNESIDADEMTQIAGMPVTAVERTALDLGRHLPPLRAVVVLDALARTTRVAASDVGPLFDRYRGTRGLKRSMEALALMDGGSLSPQETSPRLAMIAAGLPPPKTDFTINDGNDSLRIAMGYDPPKVGVVFGVDDPGVAAQMGWKVIDGSNAAALTTAVLARMAVIERGYPLWRLQQLARA</sequence>
<accession>A0A1X0BSW4</accession>
<dbReference type="RefSeq" id="WP_067220953.1">
    <property type="nucleotide sequence ID" value="NZ_AP022591.1"/>
</dbReference>
<dbReference type="Proteomes" id="UP000466431">
    <property type="component" value="Chromosome"/>
</dbReference>
<dbReference type="OrthoDB" id="4696350at2"/>
<name>A0A1X0BSW4_MYCCF</name>
<dbReference type="AlphaFoldDB" id="A0A1X0BSW4"/>
<evidence type="ECO:0000313" key="2">
    <source>
        <dbReference type="Proteomes" id="UP000466431"/>
    </source>
</evidence>
<evidence type="ECO:0000313" key="1">
    <source>
        <dbReference type="EMBL" id="BBY45972.1"/>
    </source>
</evidence>
<protein>
    <submittedName>
        <fullName evidence="1">Uncharacterized protein</fullName>
    </submittedName>
</protein>